<evidence type="ECO:0000313" key="2">
    <source>
        <dbReference type="EMBL" id="ADH84891.1"/>
    </source>
</evidence>
<keyword evidence="1" id="KW-0472">Membrane</keyword>
<reference evidence="3" key="1">
    <citation type="submission" date="2010-02" db="EMBL/GenBank/DDBJ databases">
        <title>Complete sequence of Desulfurivibrio alkaliphilus AHT2.</title>
        <authorList>
            <consortium name="US DOE Joint Genome Institute"/>
            <person name="Pitluck S."/>
            <person name="Chertkov O."/>
            <person name="Detter J.C."/>
            <person name="Han C."/>
            <person name="Tapia R."/>
            <person name="Larimer F."/>
            <person name="Land M."/>
            <person name="Hauser L."/>
            <person name="Kyrpides N."/>
            <person name="Mikhailova N."/>
            <person name="Sorokin D.Y."/>
            <person name="Muyzer G."/>
            <person name="Woyke T."/>
        </authorList>
    </citation>
    <scope>NUCLEOTIDE SEQUENCE [LARGE SCALE GENOMIC DNA]</scope>
    <source>
        <strain evidence="3">DSM 19089 / UNIQEM U267 / AHT2</strain>
    </source>
</reference>
<name>D6Z609_DESAT</name>
<dbReference type="AlphaFoldDB" id="D6Z609"/>
<dbReference type="Proteomes" id="UP000001508">
    <property type="component" value="Chromosome"/>
</dbReference>
<accession>D6Z609</accession>
<evidence type="ECO:0000313" key="3">
    <source>
        <dbReference type="Proteomes" id="UP000001508"/>
    </source>
</evidence>
<sequence length="170" mass="18610">MPQQISRVDSPPVSIYRWPLMLGGLFLSFLLFSSWSIIQAGAKGSPVVDPDYYASGQAYHNDERAWRAAAEAGWRLWLSKEDEELRVRLVDGAGQPISGGEVTLRVARRAAGNPALWQVELSEVSPGVYRAMAAELPAGAVEMVLTAATAEAELQRRFKVVSGPWQELAL</sequence>
<dbReference type="EMBL" id="CP001940">
    <property type="protein sequence ID" value="ADH84891.1"/>
    <property type="molecule type" value="Genomic_DNA"/>
</dbReference>
<organism evidence="2 3">
    <name type="scientific">Desulfurivibrio alkaliphilus (strain DSM 19089 / UNIQEM U267 / AHT2)</name>
    <dbReference type="NCBI Taxonomy" id="589865"/>
    <lineage>
        <taxon>Bacteria</taxon>
        <taxon>Pseudomonadati</taxon>
        <taxon>Thermodesulfobacteriota</taxon>
        <taxon>Desulfobulbia</taxon>
        <taxon>Desulfobulbales</taxon>
        <taxon>Desulfobulbaceae</taxon>
        <taxon>Desulfurivibrio</taxon>
    </lineage>
</organism>
<dbReference type="RefSeq" id="WP_013162422.1">
    <property type="nucleotide sequence ID" value="NC_014216.1"/>
</dbReference>
<keyword evidence="3" id="KW-1185">Reference proteome</keyword>
<dbReference type="OrthoDB" id="5396215at2"/>
<dbReference type="InParanoid" id="D6Z609"/>
<gene>
    <name evidence="2" type="ordered locus">DaAHT2_0180</name>
</gene>
<dbReference type="STRING" id="589865.DaAHT2_0180"/>
<feature type="transmembrane region" description="Helical" evidence="1">
    <location>
        <begin position="20"/>
        <end position="38"/>
    </location>
</feature>
<keyword evidence="1" id="KW-0812">Transmembrane</keyword>
<protein>
    <submittedName>
        <fullName evidence="2">FixH family protein</fullName>
    </submittedName>
</protein>
<dbReference type="HOGENOM" id="CLU_1719744_0_0_7"/>
<proteinExistence type="predicted"/>
<dbReference type="Pfam" id="PF05751">
    <property type="entry name" value="FixH"/>
    <property type="match status" value="1"/>
</dbReference>
<dbReference type="KEGG" id="dak:DaAHT2_0180"/>
<evidence type="ECO:0000256" key="1">
    <source>
        <dbReference type="SAM" id="Phobius"/>
    </source>
</evidence>
<keyword evidence="1" id="KW-1133">Transmembrane helix</keyword>
<dbReference type="eggNOG" id="COG5456">
    <property type="taxonomic scope" value="Bacteria"/>
</dbReference>
<dbReference type="InterPro" id="IPR008620">
    <property type="entry name" value="FixH"/>
</dbReference>